<name>A0A438HPC6_VITVI</name>
<gene>
    <name evidence="1" type="ORF">CK203_043254</name>
</gene>
<comment type="caution">
    <text evidence="1">The sequence shown here is derived from an EMBL/GenBank/DDBJ whole genome shotgun (WGS) entry which is preliminary data.</text>
</comment>
<reference evidence="1 2" key="1">
    <citation type="journal article" date="2018" name="PLoS Genet.">
        <title>Population sequencing reveals clonal diversity and ancestral inbreeding in the grapevine cultivar Chardonnay.</title>
        <authorList>
            <person name="Roach M.J."/>
            <person name="Johnson D.L."/>
            <person name="Bohlmann J."/>
            <person name="van Vuuren H.J."/>
            <person name="Jones S.J."/>
            <person name="Pretorius I.S."/>
            <person name="Schmidt S.A."/>
            <person name="Borneman A.R."/>
        </authorList>
    </citation>
    <scope>NUCLEOTIDE SEQUENCE [LARGE SCALE GENOMIC DNA]</scope>
    <source>
        <strain evidence="2">cv. Chardonnay</strain>
        <tissue evidence="1">Leaf</tissue>
    </source>
</reference>
<dbReference type="EMBL" id="QGNW01000195">
    <property type="protein sequence ID" value="RVW86302.1"/>
    <property type="molecule type" value="Genomic_DNA"/>
</dbReference>
<organism evidence="1 2">
    <name type="scientific">Vitis vinifera</name>
    <name type="common">Grape</name>
    <dbReference type="NCBI Taxonomy" id="29760"/>
    <lineage>
        <taxon>Eukaryota</taxon>
        <taxon>Viridiplantae</taxon>
        <taxon>Streptophyta</taxon>
        <taxon>Embryophyta</taxon>
        <taxon>Tracheophyta</taxon>
        <taxon>Spermatophyta</taxon>
        <taxon>Magnoliopsida</taxon>
        <taxon>eudicotyledons</taxon>
        <taxon>Gunneridae</taxon>
        <taxon>Pentapetalae</taxon>
        <taxon>rosids</taxon>
        <taxon>Vitales</taxon>
        <taxon>Vitaceae</taxon>
        <taxon>Viteae</taxon>
        <taxon>Vitis</taxon>
    </lineage>
</organism>
<sequence length="84" mass="9619">MEGWVEEDCRALIKPCKANGCRDFLLSGRVCGGRLYMKILGRWARFMREFKLKDASLTLLIIAFFKNAIVYGMEEVKVAVGRLD</sequence>
<dbReference type="Proteomes" id="UP000288805">
    <property type="component" value="Unassembled WGS sequence"/>
</dbReference>
<proteinExistence type="predicted"/>
<evidence type="ECO:0000313" key="2">
    <source>
        <dbReference type="Proteomes" id="UP000288805"/>
    </source>
</evidence>
<protein>
    <submittedName>
        <fullName evidence="1">Uncharacterized protein</fullName>
    </submittedName>
</protein>
<accession>A0A438HPC6</accession>
<evidence type="ECO:0000313" key="1">
    <source>
        <dbReference type="EMBL" id="RVW86302.1"/>
    </source>
</evidence>
<dbReference type="AlphaFoldDB" id="A0A438HPC6"/>